<dbReference type="PANTHER" id="PTHR43981:SF1">
    <property type="entry name" value="ENOYL-[ACYL-CARRIER-PROTEIN] REDUCTASE, MITOCHONDRIAL"/>
    <property type="match status" value="1"/>
</dbReference>
<evidence type="ECO:0000256" key="5">
    <source>
        <dbReference type="ARBA" id="ARBA00023002"/>
    </source>
</evidence>
<dbReference type="GO" id="GO:0006631">
    <property type="term" value="P:fatty acid metabolic process"/>
    <property type="evidence" value="ECO:0007669"/>
    <property type="project" value="TreeGrafter"/>
</dbReference>
<dbReference type="SUPFAM" id="SSF50129">
    <property type="entry name" value="GroES-like"/>
    <property type="match status" value="1"/>
</dbReference>
<reference evidence="11" key="1">
    <citation type="journal article" date="2020" name="Ecol. Evol.">
        <title>Genome structure and content of the rice root-knot nematode (Meloidogyne graminicola).</title>
        <authorList>
            <person name="Phan N.T."/>
            <person name="Danchin E.G.J."/>
            <person name="Klopp C."/>
            <person name="Perfus-Barbeoch L."/>
            <person name="Kozlowski D.K."/>
            <person name="Koutsovoulos G.D."/>
            <person name="Lopez-Roques C."/>
            <person name="Bouchez O."/>
            <person name="Zahm M."/>
            <person name="Besnard G."/>
            <person name="Bellafiore S."/>
        </authorList>
    </citation>
    <scope>NUCLEOTIDE SEQUENCE</scope>
    <source>
        <strain evidence="11">VN-18</strain>
    </source>
</reference>
<comment type="similarity">
    <text evidence="2">Belongs to the zinc-containing alcohol dehydrogenase family. Quinone oxidoreductase subfamily.</text>
</comment>
<feature type="domain" description="Alcohol dehydrogenase-like C-terminal" evidence="9">
    <location>
        <begin position="172"/>
        <end position="300"/>
    </location>
</feature>
<dbReference type="GO" id="GO:0016491">
    <property type="term" value="F:oxidoreductase activity"/>
    <property type="evidence" value="ECO:0007669"/>
    <property type="project" value="UniProtKB-KW"/>
</dbReference>
<keyword evidence="6" id="KW-0496">Mitochondrion</keyword>
<gene>
    <name evidence="11" type="ORF">Mgra_00000497</name>
</gene>
<comment type="subcellular location">
    <subcellularLocation>
        <location evidence="1">Mitochondrion</location>
    </subcellularLocation>
</comment>
<evidence type="ECO:0000259" key="10">
    <source>
        <dbReference type="Pfam" id="PF08240"/>
    </source>
</evidence>
<keyword evidence="12" id="KW-1185">Reference proteome</keyword>
<protein>
    <recommendedName>
        <fullName evidence="7">Enoyl-[acyl-carrier-protein] reductase, mitochondrial</fullName>
    </recommendedName>
    <alternativeName>
        <fullName evidence="8">2-enoyl thioester reductase</fullName>
    </alternativeName>
</protein>
<keyword evidence="5" id="KW-0560">Oxidoreductase</keyword>
<dbReference type="EMBL" id="JABEBT010000002">
    <property type="protein sequence ID" value="KAF7640054.1"/>
    <property type="molecule type" value="Genomic_DNA"/>
</dbReference>
<sequence length="365" mass="41810">MQTTLWTKTLQFESFGNPNDVILLCTLPVDPRKWNENTALIKWIASPINLLDINIIKGNYSIINKNKFPYIGGTEGVGIVERIGSNVKHFKIGDYVINISYLINNKNKECNRIWTEWDIVNSDLLISVDKNIPLLKSATLSIIPSLAWILIKEFINLEPGDWIIQNGVNTEIGQIIIQLAKAFGYFTLNIITDNEDLDSFKNLLYNLGANKVINEKSFLNEIRNKNYKILTNGQLPRLALNCIGEKSSYLISLALEHSGVFITYDYNNESNVEISNKSFIFNNISAYGFSFMGINLKLNKQKIEEMFKQIQLFILENKLKLKDFEMVPMAKYCEAIEKTSDSDIKQILLISEEFIKQQNKDISKL</sequence>
<dbReference type="AlphaFoldDB" id="A0A8T0A1S7"/>
<evidence type="ECO:0000313" key="12">
    <source>
        <dbReference type="Proteomes" id="UP000605970"/>
    </source>
</evidence>
<dbReference type="Pfam" id="PF08240">
    <property type="entry name" value="ADH_N"/>
    <property type="match status" value="1"/>
</dbReference>
<evidence type="ECO:0000256" key="6">
    <source>
        <dbReference type="ARBA" id="ARBA00023128"/>
    </source>
</evidence>
<dbReference type="InterPro" id="IPR013149">
    <property type="entry name" value="ADH-like_C"/>
</dbReference>
<keyword evidence="4" id="KW-0809">Transit peptide</keyword>
<organism evidence="11 12">
    <name type="scientific">Meloidogyne graminicola</name>
    <dbReference type="NCBI Taxonomy" id="189291"/>
    <lineage>
        <taxon>Eukaryota</taxon>
        <taxon>Metazoa</taxon>
        <taxon>Ecdysozoa</taxon>
        <taxon>Nematoda</taxon>
        <taxon>Chromadorea</taxon>
        <taxon>Rhabditida</taxon>
        <taxon>Tylenchina</taxon>
        <taxon>Tylenchomorpha</taxon>
        <taxon>Tylenchoidea</taxon>
        <taxon>Meloidogynidae</taxon>
        <taxon>Meloidogyninae</taxon>
        <taxon>Meloidogyne</taxon>
    </lineage>
</organism>
<dbReference type="InterPro" id="IPR013154">
    <property type="entry name" value="ADH-like_N"/>
</dbReference>
<dbReference type="CDD" id="cd08290">
    <property type="entry name" value="ETR"/>
    <property type="match status" value="1"/>
</dbReference>
<evidence type="ECO:0000313" key="11">
    <source>
        <dbReference type="EMBL" id="KAF7640054.1"/>
    </source>
</evidence>
<evidence type="ECO:0000256" key="3">
    <source>
        <dbReference type="ARBA" id="ARBA00022857"/>
    </source>
</evidence>
<dbReference type="InterPro" id="IPR011032">
    <property type="entry name" value="GroES-like_sf"/>
</dbReference>
<dbReference type="Proteomes" id="UP000605970">
    <property type="component" value="Unassembled WGS sequence"/>
</dbReference>
<comment type="caution">
    <text evidence="11">The sequence shown here is derived from an EMBL/GenBank/DDBJ whole genome shotgun (WGS) entry which is preliminary data.</text>
</comment>
<dbReference type="Gene3D" id="3.90.180.10">
    <property type="entry name" value="Medium-chain alcohol dehydrogenases, catalytic domain"/>
    <property type="match status" value="1"/>
</dbReference>
<dbReference type="Gene3D" id="3.40.50.720">
    <property type="entry name" value="NAD(P)-binding Rossmann-like Domain"/>
    <property type="match status" value="1"/>
</dbReference>
<dbReference type="PANTHER" id="PTHR43981">
    <property type="entry name" value="ENOYL-[ACYL-CARRIER-PROTEIN] REDUCTASE, MITOCHONDRIAL"/>
    <property type="match status" value="1"/>
</dbReference>
<dbReference type="SUPFAM" id="SSF51735">
    <property type="entry name" value="NAD(P)-binding Rossmann-fold domains"/>
    <property type="match status" value="1"/>
</dbReference>
<dbReference type="InterPro" id="IPR036291">
    <property type="entry name" value="NAD(P)-bd_dom_sf"/>
</dbReference>
<proteinExistence type="inferred from homology"/>
<dbReference type="Pfam" id="PF00107">
    <property type="entry name" value="ADH_zinc_N"/>
    <property type="match status" value="1"/>
</dbReference>
<dbReference type="GO" id="GO:0005739">
    <property type="term" value="C:mitochondrion"/>
    <property type="evidence" value="ECO:0007669"/>
    <property type="project" value="UniProtKB-SubCell"/>
</dbReference>
<evidence type="ECO:0000259" key="9">
    <source>
        <dbReference type="Pfam" id="PF00107"/>
    </source>
</evidence>
<dbReference type="OrthoDB" id="7482721at2759"/>
<accession>A0A8T0A1S7</accession>
<keyword evidence="3" id="KW-0521">NADP</keyword>
<evidence type="ECO:0000256" key="1">
    <source>
        <dbReference type="ARBA" id="ARBA00004173"/>
    </source>
</evidence>
<dbReference type="InterPro" id="IPR051034">
    <property type="entry name" value="Mito_Enoyl-ACP_Reductase"/>
</dbReference>
<evidence type="ECO:0000256" key="4">
    <source>
        <dbReference type="ARBA" id="ARBA00022946"/>
    </source>
</evidence>
<feature type="domain" description="Alcohol dehydrogenase-like N-terminal" evidence="10">
    <location>
        <begin position="36"/>
        <end position="110"/>
    </location>
</feature>
<evidence type="ECO:0000256" key="7">
    <source>
        <dbReference type="ARBA" id="ARBA00041058"/>
    </source>
</evidence>
<name>A0A8T0A1S7_9BILA</name>
<evidence type="ECO:0000256" key="2">
    <source>
        <dbReference type="ARBA" id="ARBA00010371"/>
    </source>
</evidence>
<evidence type="ECO:0000256" key="8">
    <source>
        <dbReference type="ARBA" id="ARBA00042123"/>
    </source>
</evidence>